<accession>A0A6N7Z0B8</accession>
<dbReference type="PRINTS" id="PR00119">
    <property type="entry name" value="CATATPASE"/>
</dbReference>
<reference evidence="13 14" key="1">
    <citation type="submission" date="2019-11" db="EMBL/GenBank/DDBJ databases">
        <title>Draft genome of Amycolatopsis RM579.</title>
        <authorList>
            <person name="Duangmal K."/>
            <person name="Mingma R."/>
        </authorList>
    </citation>
    <scope>NUCLEOTIDE SEQUENCE [LARGE SCALE GENOMIC DNA]</scope>
    <source>
        <strain evidence="13 14">RM579</strain>
    </source>
</reference>
<comment type="caution">
    <text evidence="13">The sequence shown here is derived from an EMBL/GenBank/DDBJ whole genome shotgun (WGS) entry which is preliminary data.</text>
</comment>
<keyword evidence="4" id="KW-0547">Nucleotide-binding</keyword>
<evidence type="ECO:0000256" key="6">
    <source>
        <dbReference type="ARBA" id="ARBA00022842"/>
    </source>
</evidence>
<dbReference type="Pfam" id="PF00122">
    <property type="entry name" value="E1-E2_ATPase"/>
    <property type="match status" value="1"/>
</dbReference>
<dbReference type="PROSITE" id="PS00154">
    <property type="entry name" value="ATPASE_E1_E2"/>
    <property type="match status" value="1"/>
</dbReference>
<dbReference type="SUPFAM" id="SSF81665">
    <property type="entry name" value="Calcium ATPase, transmembrane domain M"/>
    <property type="match status" value="1"/>
</dbReference>
<dbReference type="Pfam" id="PF00689">
    <property type="entry name" value="Cation_ATPase_C"/>
    <property type="match status" value="1"/>
</dbReference>
<dbReference type="GO" id="GO:0005524">
    <property type="term" value="F:ATP binding"/>
    <property type="evidence" value="ECO:0007669"/>
    <property type="project" value="UniProtKB-KW"/>
</dbReference>
<dbReference type="InterPro" id="IPR006121">
    <property type="entry name" value="HMA_dom"/>
</dbReference>
<dbReference type="InterPro" id="IPR036412">
    <property type="entry name" value="HAD-like_sf"/>
</dbReference>
<dbReference type="InterPro" id="IPR023299">
    <property type="entry name" value="ATPase_P-typ_cyto_dom_N"/>
</dbReference>
<dbReference type="InterPro" id="IPR023298">
    <property type="entry name" value="ATPase_P-typ_TM_dom_sf"/>
</dbReference>
<evidence type="ECO:0000256" key="8">
    <source>
        <dbReference type="ARBA" id="ARBA00022989"/>
    </source>
</evidence>
<comment type="subcellular location">
    <subcellularLocation>
        <location evidence="1">Cell membrane</location>
        <topology evidence="1">Multi-pass membrane protein</topology>
    </subcellularLocation>
</comment>
<keyword evidence="6" id="KW-0460">Magnesium</keyword>
<keyword evidence="7" id="KW-1278">Translocase</keyword>
<keyword evidence="8 11" id="KW-1133">Transmembrane helix</keyword>
<dbReference type="NCBIfam" id="TIGR01494">
    <property type="entry name" value="ATPase_P-type"/>
    <property type="match status" value="2"/>
</dbReference>
<feature type="transmembrane region" description="Helical" evidence="11">
    <location>
        <begin position="1388"/>
        <end position="1409"/>
    </location>
</feature>
<keyword evidence="14" id="KW-1185">Reference proteome</keyword>
<dbReference type="InterPro" id="IPR044492">
    <property type="entry name" value="P_typ_ATPase_HD_dom"/>
</dbReference>
<sequence length="1441" mass="149509">MLVSALHRATTKILSPVLDGLTSLAGLPGPRRVWAQDDRLHVEVSGIHQPGTEDAAEMLRRRLLDLPGVRRVEINGHLGRALVVHDADVTDRRAVLATIAEAERRAPLAGHGRAPASATHPGNPGPGLLDVVAFGLNLAGAGYTAAGSLLPVPGLRSRWPTISTMVDSTPRLRKVVESALGRPATDAVLAFTGVAGQIATRRPFGLLTDAGYRLLLSGEALGRQQAWRQWERATATHAGAHEAGAMDYRGRPVPLPDGPVEKVATTSAALAVAAYAGVRVTARGAERANAVLTAGVPRAAKVGREGFASRLARDFSRAGSLIFEPDAVRRLDRVDATVLDPALLLTGRYEIDAVEPVDDQVDAAELSRRAHDLVDRRHPYRGREHDEWAVAPVDLSSPGELGRRAREMSGRRAMVLVVSHAAVPAGLMRVLPELDPLAEALVEAARDAGTVALGAPDPELAGQLRIAKPAPEGSLVDRVADLQTEGRVVAVLTRDRAALALADLGISLRGRSGSVPWGADVVCPDAGQACLLLSAVPMARRTSRDSARLSVAGSAAGALLGGFGPATGAAGRASFPVHLTAVMSLATGAWHAVTLAARPAPVPVDRTPWHAMSRRAVLTTLSTTWAGLPDPEAARRHGRTPDTPDIAEEGLARASLEELANPLTPALAAGAGISASIGSLGDALLIAGVLALNGLIGGAERVGASRELRHLLTASTTRARVRRREGAREVLAGDLATGDVVELQAGDVVPADCRLLDAPGLEVDESSLTGESQLVTKSIRATAATEIADRSSMIYQGTVVAAGRAVAVVVATGAHTEAGRSAQANGERPETGVQTRLSVLAGRTLPIAIGAGIALMAVNLLRGRSIGQASGPAVSLAVAAVPEGLPFVATVAELASARRLAHQGVLVHSASTIEALGRVDILCFDKTGTLTAGHIALRRVSDGIRDERVEDLGNPLRRVLAAAMRASPWHEGAATVPHPTDRAVLDGGQAGGVTPQEAMGELTGVADIAFEPARGYHAALARHRDGLLLSVKGAPEVLLPRCTSWQERPLDDDARKRVEAEIERLARGGYRVLAVGERAASDRAELDDDRIHDLELCGFVALADPVRPTAAAAVSQLRDAGVNVVMVTGDHPSTAAAIGAELDMINGRRVLTGAELERLPDEELPGVLADVAVFARVSPAQKARLVRQLRKAGRVVAMTGDGANDAPAIRLAHVGIALGRRATPAAREAADLVVVDDRIETITTALVEGRAMWSSVRDAVGILLGGNLGEILFTVIAGVASTRDALNARQLLLINLLTDVLPAMAVAVRPPVGTTTEALVAEGPEASLGGVLLRDVYRRAAITAGAATAGWLLARPLSTPAQASTTALVALVGGQLTQTVAIRGRTPLVVAATAGSLAALVAVVQIPGLSHFFGCRPLLPHQWAVAAGAAAAAGTAELLHR</sequence>
<keyword evidence="9 11" id="KW-0472">Membrane</keyword>
<dbReference type="Gene3D" id="3.40.50.1000">
    <property type="entry name" value="HAD superfamily/HAD-like"/>
    <property type="match status" value="2"/>
</dbReference>
<evidence type="ECO:0000256" key="3">
    <source>
        <dbReference type="ARBA" id="ARBA00022723"/>
    </source>
</evidence>
<evidence type="ECO:0000256" key="11">
    <source>
        <dbReference type="SAM" id="Phobius"/>
    </source>
</evidence>
<dbReference type="GO" id="GO:0005886">
    <property type="term" value="C:plasma membrane"/>
    <property type="evidence" value="ECO:0007669"/>
    <property type="project" value="UniProtKB-SubCell"/>
</dbReference>
<dbReference type="Proteomes" id="UP000440096">
    <property type="component" value="Unassembled WGS sequence"/>
</dbReference>
<evidence type="ECO:0000313" key="13">
    <source>
        <dbReference type="EMBL" id="MTD54713.1"/>
    </source>
</evidence>
<dbReference type="InterPro" id="IPR001757">
    <property type="entry name" value="P_typ_ATPase"/>
</dbReference>
<dbReference type="PRINTS" id="PR00120">
    <property type="entry name" value="HATPASE"/>
</dbReference>
<evidence type="ECO:0000256" key="2">
    <source>
        <dbReference type="ARBA" id="ARBA00022692"/>
    </source>
</evidence>
<dbReference type="GO" id="GO:0016887">
    <property type="term" value="F:ATP hydrolysis activity"/>
    <property type="evidence" value="ECO:0007669"/>
    <property type="project" value="InterPro"/>
</dbReference>
<dbReference type="Gene3D" id="3.40.1110.10">
    <property type="entry name" value="Calcium-transporting ATPase, cytoplasmic domain N"/>
    <property type="match status" value="1"/>
</dbReference>
<evidence type="ECO:0000313" key="14">
    <source>
        <dbReference type="Proteomes" id="UP000440096"/>
    </source>
</evidence>
<dbReference type="OrthoDB" id="9814270at2"/>
<dbReference type="GO" id="GO:0046872">
    <property type="term" value="F:metal ion binding"/>
    <property type="evidence" value="ECO:0007669"/>
    <property type="project" value="UniProtKB-KW"/>
</dbReference>
<dbReference type="EMBL" id="WMBA01000014">
    <property type="protein sequence ID" value="MTD54713.1"/>
    <property type="molecule type" value="Genomic_DNA"/>
</dbReference>
<keyword evidence="3" id="KW-0479">Metal-binding</keyword>
<dbReference type="PANTHER" id="PTHR24093:SF513">
    <property type="entry name" value="CATION-TRANSPORTING ATPASE I-RELATED"/>
    <property type="match status" value="1"/>
</dbReference>
<dbReference type="InterPro" id="IPR059000">
    <property type="entry name" value="ATPase_P-type_domA"/>
</dbReference>
<feature type="domain" description="HMA" evidence="12">
    <location>
        <begin position="38"/>
        <end position="107"/>
    </location>
</feature>
<gene>
    <name evidence="13" type="ORF">GKO32_12080</name>
</gene>
<dbReference type="InterPro" id="IPR008250">
    <property type="entry name" value="ATPase_P-typ_transduc_dom_A_sf"/>
</dbReference>
<dbReference type="InterPro" id="IPR006068">
    <property type="entry name" value="ATPase_P-typ_cation-transptr_C"/>
</dbReference>
<dbReference type="SFLD" id="SFLDS00003">
    <property type="entry name" value="Haloacid_Dehalogenase"/>
    <property type="match status" value="1"/>
</dbReference>
<keyword evidence="2 11" id="KW-0812">Transmembrane</keyword>
<dbReference type="SUPFAM" id="SSF55008">
    <property type="entry name" value="HMA, heavy metal-associated domain"/>
    <property type="match status" value="1"/>
</dbReference>
<dbReference type="SFLD" id="SFLDG00002">
    <property type="entry name" value="C1.7:_P-type_atpase_like"/>
    <property type="match status" value="1"/>
</dbReference>
<dbReference type="SUPFAM" id="SSF56784">
    <property type="entry name" value="HAD-like"/>
    <property type="match status" value="1"/>
</dbReference>
<evidence type="ECO:0000256" key="10">
    <source>
        <dbReference type="ARBA" id="ARBA00049360"/>
    </source>
</evidence>
<dbReference type="Gene3D" id="1.20.1110.10">
    <property type="entry name" value="Calcium-transporting ATPase, transmembrane domain"/>
    <property type="match status" value="2"/>
</dbReference>
<protein>
    <submittedName>
        <fullName evidence="13">HAD-IC family P-type ATPase</fullName>
    </submittedName>
</protein>
<evidence type="ECO:0000259" key="12">
    <source>
        <dbReference type="PROSITE" id="PS50846"/>
    </source>
</evidence>
<name>A0A6N7Z0B8_9PSEU</name>
<comment type="catalytic activity">
    <reaction evidence="10">
        <text>ATP + H2O = ADP + phosphate + H(+)</text>
        <dbReference type="Rhea" id="RHEA:13065"/>
        <dbReference type="ChEBI" id="CHEBI:15377"/>
        <dbReference type="ChEBI" id="CHEBI:15378"/>
        <dbReference type="ChEBI" id="CHEBI:30616"/>
        <dbReference type="ChEBI" id="CHEBI:43474"/>
        <dbReference type="ChEBI" id="CHEBI:456216"/>
    </reaction>
</comment>
<dbReference type="InterPro" id="IPR018303">
    <property type="entry name" value="ATPase_P-typ_P_site"/>
</dbReference>
<dbReference type="InterPro" id="IPR036163">
    <property type="entry name" value="HMA_dom_sf"/>
</dbReference>
<evidence type="ECO:0000256" key="4">
    <source>
        <dbReference type="ARBA" id="ARBA00022741"/>
    </source>
</evidence>
<evidence type="ECO:0000256" key="7">
    <source>
        <dbReference type="ARBA" id="ARBA00022967"/>
    </source>
</evidence>
<dbReference type="PANTHER" id="PTHR24093">
    <property type="entry name" value="CATION TRANSPORTING ATPASE"/>
    <property type="match status" value="1"/>
</dbReference>
<proteinExistence type="predicted"/>
<dbReference type="InterPro" id="IPR023214">
    <property type="entry name" value="HAD_sf"/>
</dbReference>
<dbReference type="RefSeq" id="WP_154756933.1">
    <property type="nucleotide sequence ID" value="NZ_WMBA01000014.1"/>
</dbReference>
<dbReference type="PROSITE" id="PS50846">
    <property type="entry name" value="HMA_2"/>
    <property type="match status" value="1"/>
</dbReference>
<evidence type="ECO:0000256" key="9">
    <source>
        <dbReference type="ARBA" id="ARBA00023136"/>
    </source>
</evidence>
<evidence type="ECO:0000256" key="5">
    <source>
        <dbReference type="ARBA" id="ARBA00022840"/>
    </source>
</evidence>
<dbReference type="SUPFAM" id="SSF81653">
    <property type="entry name" value="Calcium ATPase, transduction domain A"/>
    <property type="match status" value="1"/>
</dbReference>
<evidence type="ECO:0000256" key="1">
    <source>
        <dbReference type="ARBA" id="ARBA00004651"/>
    </source>
</evidence>
<dbReference type="Pfam" id="PF00702">
    <property type="entry name" value="Hydrolase"/>
    <property type="match status" value="1"/>
</dbReference>
<dbReference type="SFLD" id="SFLDF00027">
    <property type="entry name" value="p-type_atpase"/>
    <property type="match status" value="1"/>
</dbReference>
<keyword evidence="5" id="KW-0067">ATP-binding</keyword>
<organism evidence="13 14">
    <name type="scientific">Amycolatopsis pithecellobii</name>
    <dbReference type="NCBI Taxonomy" id="664692"/>
    <lineage>
        <taxon>Bacteria</taxon>
        <taxon>Bacillati</taxon>
        <taxon>Actinomycetota</taxon>
        <taxon>Actinomycetes</taxon>
        <taxon>Pseudonocardiales</taxon>
        <taxon>Pseudonocardiaceae</taxon>
        <taxon>Amycolatopsis</taxon>
    </lineage>
</organism>
<dbReference type="GO" id="GO:0005388">
    <property type="term" value="F:P-type calcium transporter activity"/>
    <property type="evidence" value="ECO:0007669"/>
    <property type="project" value="TreeGrafter"/>
</dbReference>
<dbReference type="Gene3D" id="2.70.150.10">
    <property type="entry name" value="Calcium-transporting ATPase, cytoplasmic transduction domain A"/>
    <property type="match status" value="1"/>
</dbReference>